<dbReference type="Proteomes" id="UP001239111">
    <property type="component" value="Chromosome 2"/>
</dbReference>
<sequence>MNFSRVFIFLIVVILSSSIEGADYCDISTCEDRSSHTLCRFINKGPDSRCLAGGDVGGAITPHDKYVIVKRHNELRRRVASGQETKGSPGPQPAARSMPPLRWDNELASIAQRWADQCDYGHDTCRDVGRFQVGQNIAQMWTTGDPSDLSIQSMVDMWYDEVKDYNRYDVDNFQNLYASNGEQIGHYTQFVWAKTTRIGCGSRKFVQGDENYYYLVCNYGPAGNFIGEPVYERRYKDED</sequence>
<evidence type="ECO:0000313" key="1">
    <source>
        <dbReference type="EMBL" id="KAJ8674850.1"/>
    </source>
</evidence>
<comment type="caution">
    <text evidence="1">The sequence shown here is derived from an EMBL/GenBank/DDBJ whole genome shotgun (WGS) entry which is preliminary data.</text>
</comment>
<reference evidence="1" key="1">
    <citation type="submission" date="2023-04" db="EMBL/GenBank/DDBJ databases">
        <title>A chromosome-level genome assembly of the parasitoid wasp Eretmocerus hayati.</title>
        <authorList>
            <person name="Zhong Y."/>
            <person name="Liu S."/>
            <person name="Liu Y."/>
        </authorList>
    </citation>
    <scope>NUCLEOTIDE SEQUENCE</scope>
    <source>
        <strain evidence="1">ZJU_SS_LIU_2023</strain>
    </source>
</reference>
<dbReference type="EMBL" id="CM056742">
    <property type="protein sequence ID" value="KAJ8674850.1"/>
    <property type="molecule type" value="Genomic_DNA"/>
</dbReference>
<keyword evidence="2" id="KW-1185">Reference proteome</keyword>
<name>A0ACC2NZ62_9HYME</name>
<proteinExistence type="predicted"/>
<evidence type="ECO:0000313" key="2">
    <source>
        <dbReference type="Proteomes" id="UP001239111"/>
    </source>
</evidence>
<gene>
    <name evidence="1" type="ORF">QAD02_010636</name>
</gene>
<organism evidence="1 2">
    <name type="scientific">Eretmocerus hayati</name>
    <dbReference type="NCBI Taxonomy" id="131215"/>
    <lineage>
        <taxon>Eukaryota</taxon>
        <taxon>Metazoa</taxon>
        <taxon>Ecdysozoa</taxon>
        <taxon>Arthropoda</taxon>
        <taxon>Hexapoda</taxon>
        <taxon>Insecta</taxon>
        <taxon>Pterygota</taxon>
        <taxon>Neoptera</taxon>
        <taxon>Endopterygota</taxon>
        <taxon>Hymenoptera</taxon>
        <taxon>Apocrita</taxon>
        <taxon>Proctotrupomorpha</taxon>
        <taxon>Chalcidoidea</taxon>
        <taxon>Aphelinidae</taxon>
        <taxon>Aphelininae</taxon>
        <taxon>Eretmocerus</taxon>
    </lineage>
</organism>
<accession>A0ACC2NZ62</accession>
<protein>
    <submittedName>
        <fullName evidence="1">Uncharacterized protein</fullName>
    </submittedName>
</protein>